<feature type="transmembrane region" description="Helical" evidence="1">
    <location>
        <begin position="111"/>
        <end position="139"/>
    </location>
</feature>
<comment type="caution">
    <text evidence="2">The sequence shown here is derived from an EMBL/GenBank/DDBJ whole genome shotgun (WGS) entry which is preliminary data.</text>
</comment>
<sequence length="144" mass="15511">MGDVMDLEVIFSIAGLLAMAGWLVLLASPLIPHWSDLIAGYVIPTLLSLGYVTLILFFPSNGGGGFGSLAEVIDLFANPNAMMAGWVHYLAFDLLIGAWMCRTSRRDGQSFWLVAPCLPVTFLFGPAGFLAFSIVRIFAPKKAA</sequence>
<dbReference type="InterPro" id="IPR025461">
    <property type="entry name" value="ABA4-like"/>
</dbReference>
<organism evidence="2 3">
    <name type="scientific">Pseudophaeobacter arcticus</name>
    <dbReference type="NCBI Taxonomy" id="385492"/>
    <lineage>
        <taxon>Bacteria</taxon>
        <taxon>Pseudomonadati</taxon>
        <taxon>Pseudomonadota</taxon>
        <taxon>Alphaproteobacteria</taxon>
        <taxon>Rhodobacterales</taxon>
        <taxon>Paracoccaceae</taxon>
        <taxon>Pseudophaeobacter</taxon>
    </lineage>
</organism>
<feature type="transmembrane region" description="Helical" evidence="1">
    <location>
        <begin position="80"/>
        <end position="99"/>
    </location>
</feature>
<feature type="transmembrane region" description="Helical" evidence="1">
    <location>
        <begin position="38"/>
        <end position="60"/>
    </location>
</feature>
<protein>
    <submittedName>
        <fullName evidence="2">ABA4-like family protein</fullName>
    </submittedName>
</protein>
<feature type="transmembrane region" description="Helical" evidence="1">
    <location>
        <begin position="12"/>
        <end position="31"/>
    </location>
</feature>
<gene>
    <name evidence="2" type="ORF">NBRC116598_18350</name>
</gene>
<name>A0ABQ0AKJ0_9RHOB</name>
<dbReference type="RefSeq" id="WP_353399172.1">
    <property type="nucleotide sequence ID" value="NZ_BAABWU010000006.1"/>
</dbReference>
<keyword evidence="1" id="KW-0472">Membrane</keyword>
<keyword evidence="3" id="KW-1185">Reference proteome</keyword>
<evidence type="ECO:0000256" key="1">
    <source>
        <dbReference type="SAM" id="Phobius"/>
    </source>
</evidence>
<dbReference type="Pfam" id="PF14108">
    <property type="entry name" value="ABA4-like"/>
    <property type="match status" value="1"/>
</dbReference>
<dbReference type="EMBL" id="BAABWU010000006">
    <property type="protein sequence ID" value="GAA6196391.1"/>
    <property type="molecule type" value="Genomic_DNA"/>
</dbReference>
<keyword evidence="1" id="KW-0812">Transmembrane</keyword>
<proteinExistence type="predicted"/>
<reference evidence="2 3" key="1">
    <citation type="submission" date="2024-04" db="EMBL/GenBank/DDBJ databases">
        <title>Draft genome sequence of Pseudophaeobacter arcticus NBRC 116598.</title>
        <authorList>
            <person name="Miyakawa T."/>
            <person name="Kusuya Y."/>
            <person name="Miura T."/>
        </authorList>
    </citation>
    <scope>NUCLEOTIDE SEQUENCE [LARGE SCALE GENOMIC DNA]</scope>
    <source>
        <strain evidence="2 3">SU-CL00105</strain>
    </source>
</reference>
<evidence type="ECO:0000313" key="3">
    <source>
        <dbReference type="Proteomes" id="UP001441944"/>
    </source>
</evidence>
<keyword evidence="1" id="KW-1133">Transmembrane helix</keyword>
<accession>A0ABQ0AKJ0</accession>
<dbReference type="Proteomes" id="UP001441944">
    <property type="component" value="Unassembled WGS sequence"/>
</dbReference>
<evidence type="ECO:0000313" key="2">
    <source>
        <dbReference type="EMBL" id="GAA6196391.1"/>
    </source>
</evidence>